<comment type="caution">
    <text evidence="2">The sequence shown here is derived from an EMBL/GenBank/DDBJ whole genome shotgun (WGS) entry which is preliminary data.</text>
</comment>
<dbReference type="Proteomes" id="UP001329430">
    <property type="component" value="Chromosome 3"/>
</dbReference>
<proteinExistence type="predicted"/>
<keyword evidence="3" id="KW-1185">Reference proteome</keyword>
<dbReference type="PANTHER" id="PTHR20905:SF28">
    <property type="entry name" value="GH28833P-RELATED"/>
    <property type="match status" value="1"/>
</dbReference>
<dbReference type="AlphaFoldDB" id="A0AAN7ZKF0"/>
<feature type="compositionally biased region" description="Pro residues" evidence="1">
    <location>
        <begin position="269"/>
        <end position="278"/>
    </location>
</feature>
<accession>A0AAN7ZKF0</accession>
<dbReference type="SUPFAM" id="SSF55729">
    <property type="entry name" value="Acyl-CoA N-acyltransferases (Nat)"/>
    <property type="match status" value="1"/>
</dbReference>
<dbReference type="EMBL" id="JAVRBK010000003">
    <property type="protein sequence ID" value="KAK5646997.1"/>
    <property type="molecule type" value="Genomic_DNA"/>
</dbReference>
<protein>
    <recommendedName>
        <fullName evidence="4">N-acetyltransferase domain-containing protein</fullName>
    </recommendedName>
</protein>
<reference evidence="2 3" key="1">
    <citation type="journal article" date="2024" name="Insects">
        <title>An Improved Chromosome-Level Genome Assembly of the Firefly Pyrocoelia pectoralis.</title>
        <authorList>
            <person name="Fu X."/>
            <person name="Meyer-Rochow V.B."/>
            <person name="Ballantyne L."/>
            <person name="Zhu X."/>
        </authorList>
    </citation>
    <scope>NUCLEOTIDE SEQUENCE [LARGE SCALE GENOMIC DNA]</scope>
    <source>
        <strain evidence="2">XCY_ONT2</strain>
    </source>
</reference>
<sequence>MSRRLRLESRVLTEEEVHVRDPIELQLKRIYSPLVWKETAFGIRIQDLKENQHDEVINIIKDYYVEQDVLCKNTELLNDEESLDCYLKRIRFQLRDNSSIIAVDLKDEEGDKKLTDEKLKIVGVLVLKIIRKNEFTRVFSQVQLVEGEAMKRCIAFRSHITRRVDVHEKCNCEVFLRYYELCVIPEYRHQSIGHLLMLCGIKAARSYNIPVVAGLFPNFALQKLARRLGMETIYEIKYTEWTDSDGELIFDDPGAGNYTCAVMAGTVAPLPPPPPRPPETQTNLRRPKTRAEKQMSKTRQD</sequence>
<evidence type="ECO:0000313" key="2">
    <source>
        <dbReference type="EMBL" id="KAK5646997.1"/>
    </source>
</evidence>
<dbReference type="Gene3D" id="3.40.630.30">
    <property type="match status" value="1"/>
</dbReference>
<dbReference type="InterPro" id="IPR016181">
    <property type="entry name" value="Acyl_CoA_acyltransferase"/>
</dbReference>
<dbReference type="PANTHER" id="PTHR20905">
    <property type="entry name" value="N-ACETYLTRANSFERASE-RELATED"/>
    <property type="match status" value="1"/>
</dbReference>
<evidence type="ECO:0008006" key="4">
    <source>
        <dbReference type="Google" id="ProtNLM"/>
    </source>
</evidence>
<evidence type="ECO:0000313" key="3">
    <source>
        <dbReference type="Proteomes" id="UP001329430"/>
    </source>
</evidence>
<organism evidence="2 3">
    <name type="scientific">Pyrocoelia pectoralis</name>
    <dbReference type="NCBI Taxonomy" id="417401"/>
    <lineage>
        <taxon>Eukaryota</taxon>
        <taxon>Metazoa</taxon>
        <taxon>Ecdysozoa</taxon>
        <taxon>Arthropoda</taxon>
        <taxon>Hexapoda</taxon>
        <taxon>Insecta</taxon>
        <taxon>Pterygota</taxon>
        <taxon>Neoptera</taxon>
        <taxon>Endopterygota</taxon>
        <taxon>Coleoptera</taxon>
        <taxon>Polyphaga</taxon>
        <taxon>Elateriformia</taxon>
        <taxon>Elateroidea</taxon>
        <taxon>Lampyridae</taxon>
        <taxon>Lampyrinae</taxon>
        <taxon>Pyrocoelia</taxon>
    </lineage>
</organism>
<dbReference type="GO" id="GO:0008080">
    <property type="term" value="F:N-acetyltransferase activity"/>
    <property type="evidence" value="ECO:0007669"/>
    <property type="project" value="TreeGrafter"/>
</dbReference>
<name>A0AAN7ZKF0_9COLE</name>
<feature type="compositionally biased region" description="Basic and acidic residues" evidence="1">
    <location>
        <begin position="289"/>
        <end position="301"/>
    </location>
</feature>
<feature type="region of interest" description="Disordered" evidence="1">
    <location>
        <begin position="267"/>
        <end position="301"/>
    </location>
</feature>
<evidence type="ECO:0000256" key="1">
    <source>
        <dbReference type="SAM" id="MobiDB-lite"/>
    </source>
</evidence>
<gene>
    <name evidence="2" type="ORF">RI129_005461</name>
</gene>